<feature type="region of interest" description="Disordered" evidence="1">
    <location>
        <begin position="1"/>
        <end position="29"/>
    </location>
</feature>
<reference evidence="2 3" key="2">
    <citation type="submission" date="2018-11" db="EMBL/GenBank/DDBJ databases">
        <authorList>
            <consortium name="Pathogen Informatics"/>
        </authorList>
    </citation>
    <scope>NUCLEOTIDE SEQUENCE [LARGE SCALE GENOMIC DNA]</scope>
</reference>
<evidence type="ECO:0000313" key="3">
    <source>
        <dbReference type="Proteomes" id="UP000267606"/>
    </source>
</evidence>
<evidence type="ECO:0000313" key="4">
    <source>
        <dbReference type="WBParaSite" id="OFLC_0000499601-mRNA-1"/>
    </source>
</evidence>
<dbReference type="Proteomes" id="UP000267606">
    <property type="component" value="Unassembled WGS sequence"/>
</dbReference>
<sequence>MVSTAQFDRSNSNDGVKKERRSQKERATTYVVENTAQPVKKYCFWGSGAKEYRTDWLSAPKKELTLVNMKIPLGKRREGF</sequence>
<accession>A0A183HBY5</accession>
<evidence type="ECO:0000313" key="2">
    <source>
        <dbReference type="EMBL" id="VDO41728.1"/>
    </source>
</evidence>
<keyword evidence="3" id="KW-1185">Reference proteome</keyword>
<dbReference type="EMBL" id="UZAJ01004086">
    <property type="protein sequence ID" value="VDO41728.1"/>
    <property type="molecule type" value="Genomic_DNA"/>
</dbReference>
<name>A0A183HBY5_9BILA</name>
<organism evidence="4">
    <name type="scientific">Onchocerca flexuosa</name>
    <dbReference type="NCBI Taxonomy" id="387005"/>
    <lineage>
        <taxon>Eukaryota</taxon>
        <taxon>Metazoa</taxon>
        <taxon>Ecdysozoa</taxon>
        <taxon>Nematoda</taxon>
        <taxon>Chromadorea</taxon>
        <taxon>Rhabditida</taxon>
        <taxon>Spirurina</taxon>
        <taxon>Spiruromorpha</taxon>
        <taxon>Filarioidea</taxon>
        <taxon>Onchocercidae</taxon>
        <taxon>Onchocerca</taxon>
    </lineage>
</organism>
<protein>
    <submittedName>
        <fullName evidence="2 4">Uncharacterized protein</fullName>
    </submittedName>
</protein>
<feature type="compositionally biased region" description="Polar residues" evidence="1">
    <location>
        <begin position="1"/>
        <end position="14"/>
    </location>
</feature>
<proteinExistence type="predicted"/>
<evidence type="ECO:0000256" key="1">
    <source>
        <dbReference type="SAM" id="MobiDB-lite"/>
    </source>
</evidence>
<reference evidence="4" key="1">
    <citation type="submission" date="2016-06" db="UniProtKB">
        <authorList>
            <consortium name="WormBaseParasite"/>
        </authorList>
    </citation>
    <scope>IDENTIFICATION</scope>
</reference>
<dbReference type="AlphaFoldDB" id="A0A183HBY5"/>
<dbReference type="WBParaSite" id="OFLC_0000499601-mRNA-1">
    <property type="protein sequence ID" value="OFLC_0000499601-mRNA-1"/>
    <property type="gene ID" value="OFLC_0000499601"/>
</dbReference>
<gene>
    <name evidence="2" type="ORF">OFLC_LOCUS4999</name>
</gene>